<evidence type="ECO:0000256" key="1">
    <source>
        <dbReference type="SAM" id="Phobius"/>
    </source>
</evidence>
<name>A0ABQ9IZ94_9CUCU</name>
<proteinExistence type="predicted"/>
<dbReference type="InterPro" id="IPR039871">
    <property type="entry name" value="FAM8A1"/>
</dbReference>
<feature type="transmembrane region" description="Helical" evidence="1">
    <location>
        <begin position="315"/>
        <end position="332"/>
    </location>
</feature>
<evidence type="ECO:0000313" key="2">
    <source>
        <dbReference type="EMBL" id="KAJ8969520.1"/>
    </source>
</evidence>
<keyword evidence="1" id="KW-0812">Transmembrane</keyword>
<comment type="caution">
    <text evidence="2">The sequence shown here is derived from an EMBL/GenBank/DDBJ whole genome shotgun (WGS) entry which is preliminary data.</text>
</comment>
<evidence type="ECO:0000313" key="3">
    <source>
        <dbReference type="Proteomes" id="UP001162164"/>
    </source>
</evidence>
<sequence length="359" mass="40885">MDDFQFHENNDQNEETLPIKHSLERDEYFEKLKNWLDDARLWHNKSGHPYGNVGVSNGSVNNQTQQPNTYATLAQINLWNENLQNTLTTEISECCKWKYLNSLYQTYIQSPQANIPPMKMALTFLVLESFDIIEKLQYGLGGHLQLLFSIPATPVATSLGGCYVIEIIDYIFTQTGSLHPLSPDFFSGNNQSNRWNPKFAILRKGCKGGGPVYCSMSGTDLEFFGFEAFQKNLENPEIAMPIAVELLTLELLHRLVVCAYEFCATPGKRYMGLIVVTAESFEPVPGRINESILLARHPRPLSWQNSIIRAASKNIFVGLFLPLCVAFYIFPYNRTSYDMMSNSIVVEYHHEFMVYNTAV</sequence>
<protein>
    <submittedName>
        <fullName evidence="2">Uncharacterized protein</fullName>
    </submittedName>
</protein>
<reference evidence="2" key="1">
    <citation type="journal article" date="2023" name="Insect Mol. Biol.">
        <title>Genome sequencing provides insights into the evolution of gene families encoding plant cell wall-degrading enzymes in longhorned beetles.</title>
        <authorList>
            <person name="Shin N.R."/>
            <person name="Okamura Y."/>
            <person name="Kirsch R."/>
            <person name="Pauchet Y."/>
        </authorList>
    </citation>
    <scope>NUCLEOTIDE SEQUENCE</scope>
    <source>
        <strain evidence="2">MMC_N1</strain>
    </source>
</reference>
<gene>
    <name evidence="2" type="ORF">NQ317_002209</name>
</gene>
<accession>A0ABQ9IZ94</accession>
<dbReference type="PANTHER" id="PTHR13659:SF5">
    <property type="entry name" value="PROTEIN FAM8A1"/>
    <property type="match status" value="1"/>
</dbReference>
<organism evidence="2 3">
    <name type="scientific">Molorchus minor</name>
    <dbReference type="NCBI Taxonomy" id="1323400"/>
    <lineage>
        <taxon>Eukaryota</taxon>
        <taxon>Metazoa</taxon>
        <taxon>Ecdysozoa</taxon>
        <taxon>Arthropoda</taxon>
        <taxon>Hexapoda</taxon>
        <taxon>Insecta</taxon>
        <taxon>Pterygota</taxon>
        <taxon>Neoptera</taxon>
        <taxon>Endopterygota</taxon>
        <taxon>Coleoptera</taxon>
        <taxon>Polyphaga</taxon>
        <taxon>Cucujiformia</taxon>
        <taxon>Chrysomeloidea</taxon>
        <taxon>Cerambycidae</taxon>
        <taxon>Lamiinae</taxon>
        <taxon>Monochamini</taxon>
        <taxon>Molorchus</taxon>
    </lineage>
</organism>
<keyword evidence="1" id="KW-1133">Transmembrane helix</keyword>
<dbReference type="Proteomes" id="UP001162164">
    <property type="component" value="Unassembled WGS sequence"/>
</dbReference>
<dbReference type="EMBL" id="JAPWTJ010001786">
    <property type="protein sequence ID" value="KAJ8969520.1"/>
    <property type="molecule type" value="Genomic_DNA"/>
</dbReference>
<keyword evidence="3" id="KW-1185">Reference proteome</keyword>
<dbReference type="PANTHER" id="PTHR13659">
    <property type="entry name" value="AUTOSOMAL HIGHLY CONSERVED PROTEIN"/>
    <property type="match status" value="1"/>
</dbReference>
<keyword evidence="1" id="KW-0472">Membrane</keyword>